<organism evidence="1">
    <name type="scientific">Lotus japonicus</name>
    <name type="common">Lotus corniculatus var. japonicus</name>
    <dbReference type="NCBI Taxonomy" id="34305"/>
    <lineage>
        <taxon>Eukaryota</taxon>
        <taxon>Viridiplantae</taxon>
        <taxon>Streptophyta</taxon>
        <taxon>Embryophyta</taxon>
        <taxon>Tracheophyta</taxon>
        <taxon>Spermatophyta</taxon>
        <taxon>Magnoliopsida</taxon>
        <taxon>eudicotyledons</taxon>
        <taxon>Gunneridae</taxon>
        <taxon>Pentapetalae</taxon>
        <taxon>rosids</taxon>
        <taxon>fabids</taxon>
        <taxon>Fabales</taxon>
        <taxon>Fabaceae</taxon>
        <taxon>Papilionoideae</taxon>
        <taxon>50 kb inversion clade</taxon>
        <taxon>NPAAA clade</taxon>
        <taxon>Hologalegina</taxon>
        <taxon>robinioid clade</taxon>
        <taxon>Loteae</taxon>
        <taxon>Lotus</taxon>
    </lineage>
</organism>
<proteinExistence type="evidence at transcript level"/>
<protein>
    <submittedName>
        <fullName evidence="1">Uncharacterized protein</fullName>
    </submittedName>
</protein>
<sequence length="56" mass="6387">MMLLCWVEPGIKFLFSSCADTSIGIDVCLNNPIISLVMTKQFNIYLIMVVRKFICI</sequence>
<reference evidence="1" key="1">
    <citation type="submission" date="2012-05" db="EMBL/GenBank/DDBJ databases">
        <authorList>
            <person name="Krishnakumar V."/>
            <person name="Cheung F."/>
            <person name="Xiao Y."/>
            <person name="Chan A."/>
            <person name="Moskal W.A."/>
            <person name="Town C.D."/>
        </authorList>
    </citation>
    <scope>NUCLEOTIDE SEQUENCE</scope>
</reference>
<evidence type="ECO:0000313" key="1">
    <source>
        <dbReference type="EMBL" id="AFK47362.1"/>
    </source>
</evidence>
<dbReference type="EMBL" id="BT147568">
    <property type="protein sequence ID" value="AFK47362.1"/>
    <property type="molecule type" value="mRNA"/>
</dbReference>
<name>I3T4C0_LOTJA</name>
<dbReference type="AlphaFoldDB" id="I3T4C0"/>
<accession>I3T4C0</accession>